<proteinExistence type="predicted"/>
<reference evidence="3" key="1">
    <citation type="journal article" date="2021" name="Nat. Commun.">
        <title>Genetic determinants of endophytism in the Arabidopsis root mycobiome.</title>
        <authorList>
            <person name="Mesny F."/>
            <person name="Miyauchi S."/>
            <person name="Thiergart T."/>
            <person name="Pickel B."/>
            <person name="Atanasova L."/>
            <person name="Karlsson M."/>
            <person name="Huettel B."/>
            <person name="Barry K.W."/>
            <person name="Haridas S."/>
            <person name="Chen C."/>
            <person name="Bauer D."/>
            <person name="Andreopoulos W."/>
            <person name="Pangilinan J."/>
            <person name="LaButti K."/>
            <person name="Riley R."/>
            <person name="Lipzen A."/>
            <person name="Clum A."/>
            <person name="Drula E."/>
            <person name="Henrissat B."/>
            <person name="Kohler A."/>
            <person name="Grigoriev I.V."/>
            <person name="Martin F.M."/>
            <person name="Hacquard S."/>
        </authorList>
    </citation>
    <scope>NUCLEOTIDE SEQUENCE</scope>
    <source>
        <strain evidence="3">MPI-CAGE-CH-0235</strain>
    </source>
</reference>
<name>A0A8K0T469_9HYPO</name>
<feature type="transmembrane region" description="Helical" evidence="2">
    <location>
        <begin position="50"/>
        <end position="71"/>
    </location>
</feature>
<evidence type="ECO:0000256" key="1">
    <source>
        <dbReference type="SAM" id="MobiDB-lite"/>
    </source>
</evidence>
<keyword evidence="2" id="KW-1133">Transmembrane helix</keyword>
<accession>A0A8K0T469</accession>
<organism evidence="3 4">
    <name type="scientific">Stachybotrys elegans</name>
    <dbReference type="NCBI Taxonomy" id="80388"/>
    <lineage>
        <taxon>Eukaryota</taxon>
        <taxon>Fungi</taxon>
        <taxon>Dikarya</taxon>
        <taxon>Ascomycota</taxon>
        <taxon>Pezizomycotina</taxon>
        <taxon>Sordariomycetes</taxon>
        <taxon>Hypocreomycetidae</taxon>
        <taxon>Hypocreales</taxon>
        <taxon>Stachybotryaceae</taxon>
        <taxon>Stachybotrys</taxon>
    </lineage>
</organism>
<evidence type="ECO:0000313" key="4">
    <source>
        <dbReference type="Proteomes" id="UP000813444"/>
    </source>
</evidence>
<dbReference type="AlphaFoldDB" id="A0A8K0T469"/>
<keyword evidence="2" id="KW-0812">Transmembrane</keyword>
<dbReference type="EMBL" id="JAGPNK010000002">
    <property type="protein sequence ID" value="KAH7325767.1"/>
    <property type="molecule type" value="Genomic_DNA"/>
</dbReference>
<evidence type="ECO:0000256" key="2">
    <source>
        <dbReference type="SAM" id="Phobius"/>
    </source>
</evidence>
<protein>
    <submittedName>
        <fullName evidence="3">Uncharacterized protein</fullName>
    </submittedName>
</protein>
<feature type="region of interest" description="Disordered" evidence="1">
    <location>
        <begin position="77"/>
        <end position="96"/>
    </location>
</feature>
<comment type="caution">
    <text evidence="3">The sequence shown here is derived from an EMBL/GenBank/DDBJ whole genome shotgun (WGS) entry which is preliminary data.</text>
</comment>
<evidence type="ECO:0000313" key="3">
    <source>
        <dbReference type="EMBL" id="KAH7325767.1"/>
    </source>
</evidence>
<dbReference type="Proteomes" id="UP000813444">
    <property type="component" value="Unassembled WGS sequence"/>
</dbReference>
<gene>
    <name evidence="3" type="ORF">B0I35DRAFT_118300</name>
</gene>
<keyword evidence="4" id="KW-1185">Reference proteome</keyword>
<keyword evidence="2" id="KW-0472">Membrane</keyword>
<feature type="transmembrane region" description="Helical" evidence="2">
    <location>
        <begin position="12"/>
        <end position="30"/>
    </location>
</feature>
<sequence>MVRPRWVFRFRPGPFFFSFSIVYALEVTSLARRHRRRAVGRRTEGGRPVVMVRVVASLAAQVGWLVSLAFVPPIARGGGGRGSRIRRQRRDYGRSKGRWVSARCQVAT</sequence>